<dbReference type="EMBL" id="JARJCW010000103">
    <property type="protein sequence ID" value="KAJ7193905.1"/>
    <property type="molecule type" value="Genomic_DNA"/>
</dbReference>
<organism evidence="2 3">
    <name type="scientific">Mycena pura</name>
    <dbReference type="NCBI Taxonomy" id="153505"/>
    <lineage>
        <taxon>Eukaryota</taxon>
        <taxon>Fungi</taxon>
        <taxon>Dikarya</taxon>
        <taxon>Basidiomycota</taxon>
        <taxon>Agaricomycotina</taxon>
        <taxon>Agaricomycetes</taxon>
        <taxon>Agaricomycetidae</taxon>
        <taxon>Agaricales</taxon>
        <taxon>Marasmiineae</taxon>
        <taxon>Mycenaceae</taxon>
        <taxon>Mycena</taxon>
    </lineage>
</organism>
<feature type="compositionally biased region" description="Low complexity" evidence="1">
    <location>
        <begin position="59"/>
        <end position="70"/>
    </location>
</feature>
<name>A0AAD6UUI2_9AGAR</name>
<protein>
    <submittedName>
        <fullName evidence="2">Uncharacterized protein</fullName>
    </submittedName>
</protein>
<keyword evidence="3" id="KW-1185">Reference proteome</keyword>
<reference evidence="2" key="1">
    <citation type="submission" date="2023-03" db="EMBL/GenBank/DDBJ databases">
        <title>Massive genome expansion in bonnet fungi (Mycena s.s.) driven by repeated elements and novel gene families across ecological guilds.</title>
        <authorList>
            <consortium name="Lawrence Berkeley National Laboratory"/>
            <person name="Harder C.B."/>
            <person name="Miyauchi S."/>
            <person name="Viragh M."/>
            <person name="Kuo A."/>
            <person name="Thoen E."/>
            <person name="Andreopoulos B."/>
            <person name="Lu D."/>
            <person name="Skrede I."/>
            <person name="Drula E."/>
            <person name="Henrissat B."/>
            <person name="Morin E."/>
            <person name="Kohler A."/>
            <person name="Barry K."/>
            <person name="LaButti K."/>
            <person name="Morin E."/>
            <person name="Salamov A."/>
            <person name="Lipzen A."/>
            <person name="Mereny Z."/>
            <person name="Hegedus B."/>
            <person name="Baldrian P."/>
            <person name="Stursova M."/>
            <person name="Weitz H."/>
            <person name="Taylor A."/>
            <person name="Grigoriev I.V."/>
            <person name="Nagy L.G."/>
            <person name="Martin F."/>
            <person name="Kauserud H."/>
        </authorList>
    </citation>
    <scope>NUCLEOTIDE SEQUENCE</scope>
    <source>
        <strain evidence="2">9144</strain>
    </source>
</reference>
<feature type="region of interest" description="Disordered" evidence="1">
    <location>
        <begin position="17"/>
        <end position="73"/>
    </location>
</feature>
<proteinExistence type="predicted"/>
<sequence>MSTKPLIRTSSVEIVSFTPAPLSTRPANVEPAKAAPQAPKKRKSLGDTGSETAPKRAKASNSNKAVASAPPEDPAQRWKWINLCKPEMEFKGTKIEVFNCGGTFFKVTAKTLEMRLDKLEMFYNQCNGDETRHANYGYPERCKPTVKARKDEGDRWNWLNKCRPEIRLKGSSIEAYNCGGRFFSASGKTLEDRLDKIEKHLAECDGDETAHSSYGRY</sequence>
<evidence type="ECO:0000256" key="1">
    <source>
        <dbReference type="SAM" id="MobiDB-lite"/>
    </source>
</evidence>
<gene>
    <name evidence="2" type="ORF">GGX14DRAFT_587226</name>
</gene>
<comment type="caution">
    <text evidence="2">The sequence shown here is derived from an EMBL/GenBank/DDBJ whole genome shotgun (WGS) entry which is preliminary data.</text>
</comment>
<evidence type="ECO:0000313" key="2">
    <source>
        <dbReference type="EMBL" id="KAJ7193905.1"/>
    </source>
</evidence>
<accession>A0AAD6UUI2</accession>
<dbReference type="Proteomes" id="UP001219525">
    <property type="component" value="Unassembled WGS sequence"/>
</dbReference>
<dbReference type="AlphaFoldDB" id="A0AAD6UUI2"/>
<evidence type="ECO:0000313" key="3">
    <source>
        <dbReference type="Proteomes" id="UP001219525"/>
    </source>
</evidence>